<protein>
    <submittedName>
        <fullName evidence="1">Uncharacterized protein</fullName>
    </submittedName>
</protein>
<sequence>MAFSLDWPRTNENYIKKSQQIMTVPQGSPDMVNDSDQTYHGEQQDHIAVHVFLLWKGGAAGSHVSGDQSRMQMGVFLVVLSGQIPLFAIGGQFGITCLNLVEGSNFPTQWLPAADTQHSKNFTNAAIKTKSIDVGTVCVNAFRAVQRLSRSLPTVSVGEGSLLQMHLTLAKGPPGHKALHKPPFQHWQSKKEPVCLGIPSAEVGPRYSGA</sequence>
<gene>
    <name evidence="1" type="ORF">Anapl_09097</name>
</gene>
<organism evidence="1 2">
    <name type="scientific">Anas platyrhynchos</name>
    <name type="common">Mallard</name>
    <name type="synonym">Anas boschas</name>
    <dbReference type="NCBI Taxonomy" id="8839"/>
    <lineage>
        <taxon>Eukaryota</taxon>
        <taxon>Metazoa</taxon>
        <taxon>Chordata</taxon>
        <taxon>Craniata</taxon>
        <taxon>Vertebrata</taxon>
        <taxon>Euteleostomi</taxon>
        <taxon>Archelosauria</taxon>
        <taxon>Archosauria</taxon>
        <taxon>Dinosauria</taxon>
        <taxon>Saurischia</taxon>
        <taxon>Theropoda</taxon>
        <taxon>Coelurosauria</taxon>
        <taxon>Aves</taxon>
        <taxon>Neognathae</taxon>
        <taxon>Galloanserae</taxon>
        <taxon>Anseriformes</taxon>
        <taxon>Anatidae</taxon>
        <taxon>Anatinae</taxon>
        <taxon>Anas</taxon>
    </lineage>
</organism>
<reference evidence="2" key="1">
    <citation type="journal article" date="2013" name="Nat. Genet.">
        <title>The duck genome and transcriptome provide insight into an avian influenza virus reservoir species.</title>
        <authorList>
            <person name="Huang Y."/>
            <person name="Li Y."/>
            <person name="Burt D.W."/>
            <person name="Chen H."/>
            <person name="Zhang Y."/>
            <person name="Qian W."/>
            <person name="Kim H."/>
            <person name="Gan S."/>
            <person name="Zhao Y."/>
            <person name="Li J."/>
            <person name="Yi K."/>
            <person name="Feng H."/>
            <person name="Zhu P."/>
            <person name="Li B."/>
            <person name="Liu Q."/>
            <person name="Fairley S."/>
            <person name="Magor K.E."/>
            <person name="Du Z."/>
            <person name="Hu X."/>
            <person name="Goodman L."/>
            <person name="Tafer H."/>
            <person name="Vignal A."/>
            <person name="Lee T."/>
            <person name="Kim K.W."/>
            <person name="Sheng Z."/>
            <person name="An Y."/>
            <person name="Searle S."/>
            <person name="Herrero J."/>
            <person name="Groenen M.A."/>
            <person name="Crooijmans R.P."/>
            <person name="Faraut T."/>
            <person name="Cai Q."/>
            <person name="Webster R.G."/>
            <person name="Aldridge J.R."/>
            <person name="Warren W.C."/>
            <person name="Bartschat S."/>
            <person name="Kehr S."/>
            <person name="Marz M."/>
            <person name="Stadler P.F."/>
            <person name="Smith J."/>
            <person name="Kraus R.H."/>
            <person name="Zhao Y."/>
            <person name="Ren L."/>
            <person name="Fei J."/>
            <person name="Morisson M."/>
            <person name="Kaiser P."/>
            <person name="Griffin D.K."/>
            <person name="Rao M."/>
            <person name="Pitel F."/>
            <person name="Wang J."/>
            <person name="Li N."/>
        </authorList>
    </citation>
    <scope>NUCLEOTIDE SEQUENCE [LARGE SCALE GENOMIC DNA]</scope>
</reference>
<dbReference type="Proteomes" id="UP000296049">
    <property type="component" value="Unassembled WGS sequence"/>
</dbReference>
<accession>R0JFJ9</accession>
<proteinExistence type="predicted"/>
<name>R0JFJ9_ANAPL</name>
<dbReference type="EMBL" id="KB744195">
    <property type="protein sequence ID" value="EOA95756.1"/>
    <property type="molecule type" value="Genomic_DNA"/>
</dbReference>
<evidence type="ECO:0000313" key="1">
    <source>
        <dbReference type="EMBL" id="EOA95756.1"/>
    </source>
</evidence>
<keyword evidence="2" id="KW-1185">Reference proteome</keyword>
<evidence type="ECO:0000313" key="2">
    <source>
        <dbReference type="Proteomes" id="UP000296049"/>
    </source>
</evidence>
<dbReference type="AlphaFoldDB" id="R0JFJ9"/>